<evidence type="ECO:0000313" key="1">
    <source>
        <dbReference type="EMBL" id="KIL64411.1"/>
    </source>
</evidence>
<dbReference type="AlphaFoldDB" id="A0A0C2X564"/>
<dbReference type="EMBL" id="KN818249">
    <property type="protein sequence ID" value="KIL64411.1"/>
    <property type="molecule type" value="Genomic_DNA"/>
</dbReference>
<protein>
    <submittedName>
        <fullName evidence="1">Uncharacterized protein</fullName>
    </submittedName>
</protein>
<dbReference type="InParanoid" id="A0A0C2X564"/>
<accession>A0A0C2X564</accession>
<keyword evidence="2" id="KW-1185">Reference proteome</keyword>
<evidence type="ECO:0000313" key="2">
    <source>
        <dbReference type="Proteomes" id="UP000054549"/>
    </source>
</evidence>
<name>A0A0C2X564_AMAMK</name>
<sequence length="65" mass="7358">MTQSKAKIFWVTKATNYLFILRPARFSQAVNVSPRGQIIHWSVLVPSRAHCTTILCSIVCGMEYS</sequence>
<proteinExistence type="predicted"/>
<dbReference type="Proteomes" id="UP000054549">
    <property type="component" value="Unassembled WGS sequence"/>
</dbReference>
<dbReference type="HOGENOM" id="CLU_2849211_0_0_1"/>
<reference evidence="1 2" key="1">
    <citation type="submission" date="2014-04" db="EMBL/GenBank/DDBJ databases">
        <title>Evolutionary Origins and Diversification of the Mycorrhizal Mutualists.</title>
        <authorList>
            <consortium name="DOE Joint Genome Institute"/>
            <consortium name="Mycorrhizal Genomics Consortium"/>
            <person name="Kohler A."/>
            <person name="Kuo A."/>
            <person name="Nagy L.G."/>
            <person name="Floudas D."/>
            <person name="Copeland A."/>
            <person name="Barry K.W."/>
            <person name="Cichocki N."/>
            <person name="Veneault-Fourrey C."/>
            <person name="LaButti K."/>
            <person name="Lindquist E.A."/>
            <person name="Lipzen A."/>
            <person name="Lundell T."/>
            <person name="Morin E."/>
            <person name="Murat C."/>
            <person name="Riley R."/>
            <person name="Ohm R."/>
            <person name="Sun H."/>
            <person name="Tunlid A."/>
            <person name="Henrissat B."/>
            <person name="Grigoriev I.V."/>
            <person name="Hibbett D.S."/>
            <person name="Martin F."/>
        </authorList>
    </citation>
    <scope>NUCLEOTIDE SEQUENCE [LARGE SCALE GENOMIC DNA]</scope>
    <source>
        <strain evidence="1 2">Koide BX008</strain>
    </source>
</reference>
<gene>
    <name evidence="1" type="ORF">M378DRAFT_163150</name>
</gene>
<organism evidence="1 2">
    <name type="scientific">Amanita muscaria (strain Koide BX008)</name>
    <dbReference type="NCBI Taxonomy" id="946122"/>
    <lineage>
        <taxon>Eukaryota</taxon>
        <taxon>Fungi</taxon>
        <taxon>Dikarya</taxon>
        <taxon>Basidiomycota</taxon>
        <taxon>Agaricomycotina</taxon>
        <taxon>Agaricomycetes</taxon>
        <taxon>Agaricomycetidae</taxon>
        <taxon>Agaricales</taxon>
        <taxon>Pluteineae</taxon>
        <taxon>Amanitaceae</taxon>
        <taxon>Amanita</taxon>
    </lineage>
</organism>